<dbReference type="Proteomes" id="UP001500618">
    <property type="component" value="Unassembled WGS sequence"/>
</dbReference>
<sequence length="210" mass="21371">MRIGILGAGVLAAGLATVWLKAGHEVTIGARSQGKANALAERLGGGVRATSPKEAVADQDVVLLAVSYEGVGEMLRSAGAEEGSLAGTPVIDATNAIGHGVGVLLTEPGTSVAEQVTDIAKGSRVVKAFHLFASTQWTAPREGESPVVAICGDDETALERTSQLIRDVGGEPAVLGPLSRSRQLEEVAGFVIGLAFKGVDPARAMPRLGG</sequence>
<dbReference type="PANTHER" id="PTHR14239">
    <property type="entry name" value="DUDULIN-RELATED"/>
    <property type="match status" value="1"/>
</dbReference>
<comment type="caution">
    <text evidence="3">The sequence shown here is derived from an EMBL/GenBank/DDBJ whole genome shotgun (WGS) entry which is preliminary data.</text>
</comment>
<dbReference type="InterPro" id="IPR036291">
    <property type="entry name" value="NAD(P)-bd_dom_sf"/>
</dbReference>
<dbReference type="InterPro" id="IPR051267">
    <property type="entry name" value="STEAP_metalloreductase"/>
</dbReference>
<evidence type="ECO:0000256" key="1">
    <source>
        <dbReference type="ARBA" id="ARBA00023002"/>
    </source>
</evidence>
<evidence type="ECO:0000313" key="3">
    <source>
        <dbReference type="EMBL" id="GAA1721328.1"/>
    </source>
</evidence>
<dbReference type="Pfam" id="PF03807">
    <property type="entry name" value="F420_oxidored"/>
    <property type="match status" value="1"/>
</dbReference>
<dbReference type="SUPFAM" id="SSF51735">
    <property type="entry name" value="NAD(P)-binding Rossmann-fold domains"/>
    <property type="match status" value="1"/>
</dbReference>
<evidence type="ECO:0000313" key="4">
    <source>
        <dbReference type="Proteomes" id="UP001500618"/>
    </source>
</evidence>
<proteinExistence type="predicted"/>
<dbReference type="InterPro" id="IPR028939">
    <property type="entry name" value="P5C_Rdtase_cat_N"/>
</dbReference>
<dbReference type="Gene3D" id="3.40.50.720">
    <property type="entry name" value="NAD(P)-binding Rossmann-like Domain"/>
    <property type="match status" value="1"/>
</dbReference>
<evidence type="ECO:0000259" key="2">
    <source>
        <dbReference type="Pfam" id="PF03807"/>
    </source>
</evidence>
<name>A0ABN2JAJ4_9ACTN</name>
<dbReference type="EMBL" id="BAAANY010000047">
    <property type="protein sequence ID" value="GAA1721328.1"/>
    <property type="molecule type" value="Genomic_DNA"/>
</dbReference>
<feature type="domain" description="Pyrroline-5-carboxylate reductase catalytic N-terminal" evidence="2">
    <location>
        <begin position="2"/>
        <end position="95"/>
    </location>
</feature>
<keyword evidence="4" id="KW-1185">Reference proteome</keyword>
<keyword evidence="1" id="KW-0560">Oxidoreductase</keyword>
<organism evidence="3 4">
    <name type="scientific">Fodinicola feengrottensis</name>
    <dbReference type="NCBI Taxonomy" id="435914"/>
    <lineage>
        <taxon>Bacteria</taxon>
        <taxon>Bacillati</taxon>
        <taxon>Actinomycetota</taxon>
        <taxon>Actinomycetes</taxon>
        <taxon>Mycobacteriales</taxon>
        <taxon>Fodinicola</taxon>
    </lineage>
</organism>
<accession>A0ABN2JAJ4</accession>
<gene>
    <name evidence="3" type="ORF">GCM10009765_81870</name>
</gene>
<reference evidence="3 4" key="1">
    <citation type="journal article" date="2019" name="Int. J. Syst. Evol. Microbiol.">
        <title>The Global Catalogue of Microorganisms (GCM) 10K type strain sequencing project: providing services to taxonomists for standard genome sequencing and annotation.</title>
        <authorList>
            <consortium name="The Broad Institute Genomics Platform"/>
            <consortium name="The Broad Institute Genome Sequencing Center for Infectious Disease"/>
            <person name="Wu L."/>
            <person name="Ma J."/>
        </authorList>
    </citation>
    <scope>NUCLEOTIDE SEQUENCE [LARGE SCALE GENOMIC DNA]</scope>
    <source>
        <strain evidence="3 4">JCM 14718</strain>
    </source>
</reference>
<protein>
    <recommendedName>
        <fullName evidence="2">Pyrroline-5-carboxylate reductase catalytic N-terminal domain-containing protein</fullName>
    </recommendedName>
</protein>